<name>A0A1Y5TKL1_9RHOB</name>
<organism evidence="1 2">
    <name type="scientific">Aquimixticola soesokkakensis</name>
    <dbReference type="NCBI Taxonomy" id="1519096"/>
    <lineage>
        <taxon>Bacteria</taxon>
        <taxon>Pseudomonadati</taxon>
        <taxon>Pseudomonadota</taxon>
        <taxon>Alphaproteobacteria</taxon>
        <taxon>Rhodobacterales</taxon>
        <taxon>Paracoccaceae</taxon>
        <taxon>Aquimixticola</taxon>
    </lineage>
</organism>
<gene>
    <name evidence="1" type="ORF">AQS8620_03074</name>
</gene>
<accession>A0A1Y5TKL1</accession>
<evidence type="ECO:0000313" key="1">
    <source>
        <dbReference type="EMBL" id="SLN66186.1"/>
    </source>
</evidence>
<dbReference type="EMBL" id="FWFS01000012">
    <property type="protein sequence ID" value="SLN66186.1"/>
    <property type="molecule type" value="Genomic_DNA"/>
</dbReference>
<dbReference type="OrthoDB" id="4405067at2"/>
<sequence length="368" mass="40369">MTATLAFPDISGVRLSQDSAILRDFPLAAGKRTAKYEAAFDRHTLIYDAFRLGESKIVRLLCPRLLNLRDDLRAGLGVGGKAARIRQHRRSLRYEVIDVVCPQGKALTLDMADQHFEVAVHESTSPLFLGQNVGFHMSKDTPPDWIVDWARYHVSAHGMEGYLLFDNGTTAFDMAALGARLRDETGLKSVAIVSCPFPYGDKAGGKFVVPSKFLQVSMMQLARWRFFARAKGVLAVDIDEMVAPVSGSNIYEAAAASRFGLAKLEGHWAYPAVAQTAQPQAAHSRTVAGEKPCPPKWCLTRGALADRFEWSVHRPSGPLFPFAQVSGQFWHCRANTTGWKAARSAIPEAAKEDAKLVAAFQSHLKASS</sequence>
<reference evidence="1 2" key="1">
    <citation type="submission" date="2017-03" db="EMBL/GenBank/DDBJ databases">
        <authorList>
            <person name="Afonso C.L."/>
            <person name="Miller P.J."/>
            <person name="Scott M.A."/>
            <person name="Spackman E."/>
            <person name="Goraichik I."/>
            <person name="Dimitrov K.M."/>
            <person name="Suarez D.L."/>
            <person name="Swayne D.E."/>
        </authorList>
    </citation>
    <scope>NUCLEOTIDE SEQUENCE [LARGE SCALE GENOMIC DNA]</scope>
    <source>
        <strain evidence="1 2">CECT 8620</strain>
    </source>
</reference>
<proteinExistence type="predicted"/>
<evidence type="ECO:0000313" key="2">
    <source>
        <dbReference type="Proteomes" id="UP000193862"/>
    </source>
</evidence>
<keyword evidence="2" id="KW-1185">Reference proteome</keyword>
<dbReference type="Proteomes" id="UP000193862">
    <property type="component" value="Unassembled WGS sequence"/>
</dbReference>
<dbReference type="AlphaFoldDB" id="A0A1Y5TKL1"/>
<dbReference type="RefSeq" id="WP_085837862.1">
    <property type="nucleotide sequence ID" value="NZ_FWFS01000012.1"/>
</dbReference>
<evidence type="ECO:0008006" key="3">
    <source>
        <dbReference type="Google" id="ProtNLM"/>
    </source>
</evidence>
<protein>
    <recommendedName>
        <fullName evidence="3">Glycosyltransferase family 92 protein</fullName>
    </recommendedName>
</protein>